<dbReference type="GeneID" id="30219946"/>
<dbReference type="InterPro" id="IPR011759">
    <property type="entry name" value="Cyt_c_oxidase_su2_TM_dom"/>
</dbReference>
<evidence type="ECO:0000256" key="17">
    <source>
        <dbReference type="ARBA" id="ARBA00049512"/>
    </source>
</evidence>
<dbReference type="InterPro" id="IPR008972">
    <property type="entry name" value="Cupredoxin"/>
</dbReference>
<dbReference type="PROSITE" id="PS00078">
    <property type="entry name" value="COX2"/>
    <property type="match status" value="1"/>
</dbReference>
<feature type="transmembrane region" description="Helical" evidence="19">
    <location>
        <begin position="63"/>
        <end position="85"/>
    </location>
</feature>
<keyword evidence="11" id="KW-1278">Translocase</keyword>
<dbReference type="Pfam" id="PF00116">
    <property type="entry name" value="COX2"/>
    <property type="match status" value="1"/>
</dbReference>
<name>A0A1I9VTU5_9BILA</name>
<evidence type="ECO:0000256" key="13">
    <source>
        <dbReference type="ARBA" id="ARBA00022989"/>
    </source>
</evidence>
<evidence type="ECO:0000256" key="8">
    <source>
        <dbReference type="ARBA" id="ARBA00022723"/>
    </source>
</evidence>
<evidence type="ECO:0000259" key="21">
    <source>
        <dbReference type="PROSITE" id="PS50999"/>
    </source>
</evidence>
<comment type="subcellular location">
    <subcellularLocation>
        <location evidence="1 18">Mitochondrion inner membrane</location>
        <topology evidence="1 18">Multi-pass membrane protein</topology>
    </subcellularLocation>
</comment>
<dbReference type="GO" id="GO:0005507">
    <property type="term" value="F:copper ion binding"/>
    <property type="evidence" value="ECO:0007669"/>
    <property type="project" value="InterPro"/>
</dbReference>
<dbReference type="CTD" id="4513"/>
<evidence type="ECO:0000256" key="2">
    <source>
        <dbReference type="ARBA" id="ARBA00007866"/>
    </source>
</evidence>
<keyword evidence="5 18" id="KW-0813">Transport</keyword>
<protein>
    <recommendedName>
        <fullName evidence="4 18">Cytochrome c oxidase subunit 2</fullName>
    </recommendedName>
</protein>
<keyword evidence="12 18" id="KW-0249">Electron transport</keyword>
<dbReference type="RefSeq" id="YP_009318511.1">
    <property type="nucleotide sequence ID" value="NC_031873.1"/>
</dbReference>
<keyword evidence="13 19" id="KW-1133">Transmembrane helix</keyword>
<dbReference type="InterPro" id="IPR002429">
    <property type="entry name" value="CcO_II-like_C"/>
</dbReference>
<proteinExistence type="inferred from homology"/>
<evidence type="ECO:0000256" key="12">
    <source>
        <dbReference type="ARBA" id="ARBA00022982"/>
    </source>
</evidence>
<sequence length="226" mass="25829">MSYYGSSWMQDPSTYICANMYVFFNYSLLLVMLISGLVGYWMWKVVVSKVSYNRFIEHESLEVWWTCVPVMTLIFIGVPSLRLLYMYDCQPGKSLCLKVIGRQWYWSYEYGRLGIFFDSFPININDLNVGGFRIMDVDTRVVLPGEVPVRVMVTAGDVLHSWAVPSFGVKVDAVPGRLNVFRMNAINPGVYYGQCSELCGVGHSIMPIVVEVVSWSAFVDWVNKMI</sequence>
<evidence type="ECO:0000256" key="5">
    <source>
        <dbReference type="ARBA" id="ARBA00022448"/>
    </source>
</evidence>
<dbReference type="SUPFAM" id="SSF49503">
    <property type="entry name" value="Cupredoxins"/>
    <property type="match status" value="1"/>
</dbReference>
<dbReference type="PANTHER" id="PTHR22888">
    <property type="entry name" value="CYTOCHROME C OXIDASE, SUBUNIT II"/>
    <property type="match status" value="1"/>
</dbReference>
<keyword evidence="8 18" id="KW-0479">Metal-binding</keyword>
<dbReference type="InterPro" id="IPR014222">
    <property type="entry name" value="Cyt_c_oxidase_su2"/>
</dbReference>
<feature type="domain" description="Cytochrome oxidase subunit II transmembrane region profile" evidence="21">
    <location>
        <begin position="1"/>
        <end position="91"/>
    </location>
</feature>
<evidence type="ECO:0000256" key="14">
    <source>
        <dbReference type="ARBA" id="ARBA00023008"/>
    </source>
</evidence>
<evidence type="ECO:0000313" key="22">
    <source>
        <dbReference type="EMBL" id="APA17418.1"/>
    </source>
</evidence>
<dbReference type="GO" id="GO:0016491">
    <property type="term" value="F:oxidoreductase activity"/>
    <property type="evidence" value="ECO:0007669"/>
    <property type="project" value="InterPro"/>
</dbReference>
<dbReference type="GO" id="GO:0042773">
    <property type="term" value="P:ATP synthesis coupled electron transport"/>
    <property type="evidence" value="ECO:0007669"/>
    <property type="project" value="TreeGrafter"/>
</dbReference>
<dbReference type="AlphaFoldDB" id="A0A1I9VTU5"/>
<dbReference type="InterPro" id="IPR045187">
    <property type="entry name" value="CcO_II"/>
</dbReference>
<organism evidence="22">
    <name type="scientific">Echinoderes svetlanae</name>
    <dbReference type="NCBI Taxonomy" id="1912903"/>
    <lineage>
        <taxon>Eukaryota</taxon>
        <taxon>Metazoa</taxon>
        <taxon>Ecdysozoa</taxon>
        <taxon>Scalidophora</taxon>
        <taxon>Kinorhyncha</taxon>
        <taxon>Cyclorhagida</taxon>
        <taxon>Echinoderidae</taxon>
        <taxon>Echinoderes</taxon>
    </lineage>
</organism>
<evidence type="ECO:0000256" key="18">
    <source>
        <dbReference type="RuleBase" id="RU000457"/>
    </source>
</evidence>
<evidence type="ECO:0000256" key="11">
    <source>
        <dbReference type="ARBA" id="ARBA00022967"/>
    </source>
</evidence>
<comment type="function">
    <text evidence="18">Component of the cytochrome c oxidase, the last enzyme in the mitochondrial electron transport chain which drives oxidative phosphorylation. The respiratory chain contains 3 multisubunit complexes succinate dehydrogenase (complex II, CII), ubiquinol-cytochrome c oxidoreductase (cytochrome b-c1 complex, complex III, CIII) and cytochrome c oxidase (complex IV, CIV), that cooperate to transfer electrons derived from NADH and succinate to molecular oxygen, creating an electrochemical gradient over the inner membrane that drives transmembrane transport and the ATP synthase. Cytochrome c oxidase is the component of the respiratory chain that catalyzes the reduction of oxygen to water. Electrons originating from reduced cytochrome c in the intermembrane space (IMS) are transferred via the dinuclear copper A center (CU(A)) of subunit 2 and heme A of subunit 1 to the active site in subunit 1, a binuclear center (BNC) formed by heme A3 and copper B (CU(B)). The BNC reduces molecular oxygen to 2 water molecules using 4 electrons from cytochrome c in the IMS and 4 protons from the mitochondrial matrix.</text>
</comment>
<reference evidence="22" key="1">
    <citation type="journal article" date="2016" name="PLoS ONE">
        <title>Mitochondrial Genomes of Kinorhyncha: trnM Duplication and New Gene Orders within Animals.</title>
        <authorList>
            <person name="Popova O.V."/>
            <person name="Mikhailov K.V."/>
            <person name="Nikitin M.A."/>
            <person name="Logacheva M.D."/>
            <person name="Penin A.A."/>
            <person name="Muntyan M.S."/>
            <person name="Kedrova O.S."/>
            <person name="Petrov N.B."/>
            <person name="Panchin Y.V."/>
            <person name="Aleoshin V.V."/>
        </authorList>
    </citation>
    <scope>NUCLEOTIDE SEQUENCE</scope>
</reference>
<keyword evidence="9 18" id="KW-0999">Mitochondrion inner membrane</keyword>
<evidence type="ECO:0000256" key="10">
    <source>
        <dbReference type="ARBA" id="ARBA00022842"/>
    </source>
</evidence>
<comment type="similarity">
    <text evidence="2 18">Belongs to the cytochrome c oxidase subunit 2 family.</text>
</comment>
<evidence type="ECO:0000256" key="6">
    <source>
        <dbReference type="ARBA" id="ARBA00022660"/>
    </source>
</evidence>
<keyword evidence="15 18" id="KW-0496">Mitochondrion</keyword>
<evidence type="ECO:0000256" key="9">
    <source>
        <dbReference type="ARBA" id="ARBA00022792"/>
    </source>
</evidence>
<feature type="transmembrane region" description="Helical" evidence="19">
    <location>
        <begin position="21"/>
        <end position="43"/>
    </location>
</feature>
<evidence type="ECO:0000256" key="16">
    <source>
        <dbReference type="ARBA" id="ARBA00023136"/>
    </source>
</evidence>
<gene>
    <name evidence="22" type="primary">COX2</name>
</gene>
<dbReference type="GO" id="GO:0005743">
    <property type="term" value="C:mitochondrial inner membrane"/>
    <property type="evidence" value="ECO:0007669"/>
    <property type="project" value="UniProtKB-SubCell"/>
</dbReference>
<dbReference type="EMBL" id="KU975552">
    <property type="protein sequence ID" value="APA17418.1"/>
    <property type="molecule type" value="Genomic_DNA"/>
</dbReference>
<evidence type="ECO:0000256" key="19">
    <source>
        <dbReference type="SAM" id="Phobius"/>
    </source>
</evidence>
<keyword evidence="14 18" id="KW-0186">Copper</keyword>
<dbReference type="InterPro" id="IPR036257">
    <property type="entry name" value="Cyt_c_oxidase_su2_TM_sf"/>
</dbReference>
<geneLocation type="mitochondrion" evidence="22"/>
<feature type="domain" description="Cytochrome oxidase subunit II copper A binding" evidence="20">
    <location>
        <begin position="92"/>
        <end position="224"/>
    </location>
</feature>
<keyword evidence="6 18" id="KW-0679">Respiratory chain</keyword>
<dbReference type="Pfam" id="PF02790">
    <property type="entry name" value="COX2_TM"/>
    <property type="match status" value="1"/>
</dbReference>
<evidence type="ECO:0000256" key="3">
    <source>
        <dbReference type="ARBA" id="ARBA00011164"/>
    </source>
</evidence>
<evidence type="ECO:0000256" key="4">
    <source>
        <dbReference type="ARBA" id="ARBA00015946"/>
    </source>
</evidence>
<dbReference type="PROSITE" id="PS50999">
    <property type="entry name" value="COX2_TM"/>
    <property type="match status" value="1"/>
</dbReference>
<evidence type="ECO:0000256" key="1">
    <source>
        <dbReference type="ARBA" id="ARBA00004448"/>
    </source>
</evidence>
<evidence type="ECO:0000256" key="7">
    <source>
        <dbReference type="ARBA" id="ARBA00022692"/>
    </source>
</evidence>
<dbReference type="PRINTS" id="PR01166">
    <property type="entry name" value="CYCOXIDASEII"/>
</dbReference>
<dbReference type="GO" id="GO:0004129">
    <property type="term" value="F:cytochrome-c oxidase activity"/>
    <property type="evidence" value="ECO:0007669"/>
    <property type="project" value="UniProtKB-EC"/>
</dbReference>
<dbReference type="PANTHER" id="PTHR22888:SF9">
    <property type="entry name" value="CYTOCHROME C OXIDASE SUBUNIT 2"/>
    <property type="match status" value="1"/>
</dbReference>
<comment type="subunit">
    <text evidence="3">Component of the cytochrome c oxidase (complex IV, CIV), a multisubunit enzyme composed of a catalytic core of 3 subunits and several supernumerary subunits. The complex exists as a monomer or a dimer and forms supercomplexes (SCs) in the inner mitochondrial membrane with ubiquinol-cytochrome c oxidoreductase (cytochrome b-c1 complex, complex III, CIII).</text>
</comment>
<dbReference type="PROSITE" id="PS50857">
    <property type="entry name" value="COX2_CUA"/>
    <property type="match status" value="1"/>
</dbReference>
<comment type="cofactor">
    <cofactor evidence="18">
        <name>Cu cation</name>
        <dbReference type="ChEBI" id="CHEBI:23378"/>
    </cofactor>
    <text evidence="18">Binds a copper A center.</text>
</comment>
<dbReference type="InterPro" id="IPR001505">
    <property type="entry name" value="Copper_CuA"/>
</dbReference>
<comment type="catalytic activity">
    <reaction evidence="17">
        <text>4 Fe(II)-[cytochrome c] + O2 + 8 H(+)(in) = 4 Fe(III)-[cytochrome c] + 2 H2O + 4 H(+)(out)</text>
        <dbReference type="Rhea" id="RHEA:11436"/>
        <dbReference type="Rhea" id="RHEA-COMP:10350"/>
        <dbReference type="Rhea" id="RHEA-COMP:14399"/>
        <dbReference type="ChEBI" id="CHEBI:15377"/>
        <dbReference type="ChEBI" id="CHEBI:15378"/>
        <dbReference type="ChEBI" id="CHEBI:15379"/>
        <dbReference type="ChEBI" id="CHEBI:29033"/>
        <dbReference type="ChEBI" id="CHEBI:29034"/>
        <dbReference type="EC" id="7.1.1.9"/>
    </reaction>
    <physiologicalReaction direction="left-to-right" evidence="17">
        <dbReference type="Rhea" id="RHEA:11437"/>
    </physiologicalReaction>
</comment>
<dbReference type="SUPFAM" id="SSF81464">
    <property type="entry name" value="Cytochrome c oxidase subunit II-like, transmembrane region"/>
    <property type="match status" value="1"/>
</dbReference>
<keyword evidence="7 18" id="KW-0812">Transmembrane</keyword>
<dbReference type="NCBIfam" id="TIGR02866">
    <property type="entry name" value="CoxB"/>
    <property type="match status" value="1"/>
</dbReference>
<dbReference type="Gene3D" id="1.10.287.90">
    <property type="match status" value="1"/>
</dbReference>
<accession>A0A1I9VTU5</accession>
<keyword evidence="10" id="KW-0460">Magnesium</keyword>
<evidence type="ECO:0000256" key="15">
    <source>
        <dbReference type="ARBA" id="ARBA00023128"/>
    </source>
</evidence>
<dbReference type="Gene3D" id="2.60.40.420">
    <property type="entry name" value="Cupredoxins - blue copper proteins"/>
    <property type="match status" value="1"/>
</dbReference>
<keyword evidence="16 18" id="KW-0472">Membrane</keyword>
<evidence type="ECO:0000259" key="20">
    <source>
        <dbReference type="PROSITE" id="PS50857"/>
    </source>
</evidence>